<dbReference type="RefSeq" id="YP_009873761.1">
    <property type="nucleotide sequence ID" value="NC_049340.1"/>
</dbReference>
<evidence type="ECO:0000313" key="1">
    <source>
        <dbReference type="EMBL" id="BBI90469.1"/>
    </source>
</evidence>
<organism evidence="1 2">
    <name type="scientific">Tenacibaculum phage PTm1</name>
    <dbReference type="NCBI Taxonomy" id="2547425"/>
    <lineage>
        <taxon>Viruses</taxon>
        <taxon>Duplodnaviria</taxon>
        <taxon>Heunggongvirae</taxon>
        <taxon>Uroviricota</taxon>
        <taxon>Caudoviricetes</taxon>
        <taxon>Shirahamavirus</taxon>
        <taxon>Shirahamavirus PTm1</taxon>
    </lineage>
</organism>
<protein>
    <submittedName>
        <fullName evidence="1">Uncharacterized protein</fullName>
    </submittedName>
</protein>
<proteinExistence type="predicted"/>
<dbReference type="KEGG" id="vg:55802882"/>
<name>A0A5S9BZ08_9CAUD</name>
<dbReference type="EMBL" id="AP019524">
    <property type="protein sequence ID" value="BBI90469.1"/>
    <property type="molecule type" value="Genomic_DNA"/>
</dbReference>
<dbReference type="Proteomes" id="UP000422648">
    <property type="component" value="Segment"/>
</dbReference>
<keyword evidence="2" id="KW-1185">Reference proteome</keyword>
<sequence>MARRKWIGTITRDLRSAGNAISDLPPEFIKGQTVTVWKKRRYETDIHDKLSWTGGYEYHYSDENGKGLVRTRDFLLEEFDEPNLR</sequence>
<evidence type="ECO:0000313" key="2">
    <source>
        <dbReference type="Proteomes" id="UP000422648"/>
    </source>
</evidence>
<dbReference type="GeneID" id="55802882"/>
<accession>A0A5S9BZ08</accession>
<reference evidence="1 2" key="1">
    <citation type="journal article" date="2019" name="Arch. Virol.">
        <title>A novel jumbo Tenacibaculum maritimum lytic phage with head-fiber-like appendages.</title>
        <authorList>
            <person name="Kawato Y."/>
            <person name="Istiqomah I."/>
            <person name="Gaafar A.Y."/>
            <person name="Hanaoka M."/>
            <person name="Ishimaru K."/>
            <person name="Yasuike M."/>
            <person name="Nishiki I."/>
            <person name="Nakamura Y."/>
            <person name="Fujiwara A."/>
            <person name="Nakai T."/>
        </authorList>
    </citation>
    <scope>NUCLEOTIDE SEQUENCE [LARGE SCALE GENOMIC DNA]</scope>
    <source>
        <strain evidence="1 2">PTm1</strain>
    </source>
</reference>